<dbReference type="EMBL" id="FPBP01000003">
    <property type="protein sequence ID" value="SFU53151.1"/>
    <property type="molecule type" value="Genomic_DNA"/>
</dbReference>
<dbReference type="InterPro" id="IPR056774">
    <property type="entry name" value="FdhE_N"/>
</dbReference>
<evidence type="ECO:0000256" key="1">
    <source>
        <dbReference type="ARBA" id="ARBA00022490"/>
    </source>
</evidence>
<dbReference type="GO" id="GO:0051604">
    <property type="term" value="P:protein maturation"/>
    <property type="evidence" value="ECO:0007669"/>
    <property type="project" value="TreeGrafter"/>
</dbReference>
<dbReference type="Pfam" id="PF24860">
    <property type="entry name" value="FdhE_C"/>
    <property type="match status" value="1"/>
</dbReference>
<accession>A0A1I7GXI6</accession>
<dbReference type="Proteomes" id="UP000198693">
    <property type="component" value="Unassembled WGS sequence"/>
</dbReference>
<dbReference type="InterPro" id="IPR056797">
    <property type="entry name" value="FdhE_central"/>
</dbReference>
<organism evidence="5 6">
    <name type="scientific">Halomonas korlensis</name>
    <dbReference type="NCBI Taxonomy" id="463301"/>
    <lineage>
        <taxon>Bacteria</taxon>
        <taxon>Pseudomonadati</taxon>
        <taxon>Pseudomonadota</taxon>
        <taxon>Gammaproteobacteria</taxon>
        <taxon>Oceanospirillales</taxon>
        <taxon>Halomonadaceae</taxon>
        <taxon>Halomonas</taxon>
    </lineage>
</organism>
<protein>
    <submittedName>
        <fullName evidence="5">FdhE protein</fullName>
    </submittedName>
</protein>
<keyword evidence="6" id="KW-1185">Reference proteome</keyword>
<dbReference type="GO" id="GO:0008199">
    <property type="term" value="F:ferric iron binding"/>
    <property type="evidence" value="ECO:0007669"/>
    <property type="project" value="TreeGrafter"/>
</dbReference>
<reference evidence="6" key="1">
    <citation type="submission" date="2016-10" db="EMBL/GenBank/DDBJ databases">
        <authorList>
            <person name="Varghese N."/>
            <person name="Submissions S."/>
        </authorList>
    </citation>
    <scope>NUCLEOTIDE SEQUENCE [LARGE SCALE GENOMIC DNA]</scope>
    <source>
        <strain evidence="6">CGMCC 1.6981</strain>
    </source>
</reference>
<dbReference type="Pfam" id="PF04216">
    <property type="entry name" value="FdhE_N"/>
    <property type="match status" value="1"/>
</dbReference>
<dbReference type="GO" id="GO:0005829">
    <property type="term" value="C:cytosol"/>
    <property type="evidence" value="ECO:0007669"/>
    <property type="project" value="TreeGrafter"/>
</dbReference>
<feature type="domain" description="FdhE N-terminal" evidence="2">
    <location>
        <begin position="15"/>
        <end position="174"/>
    </location>
</feature>
<dbReference type="PIRSF" id="PIRSF018296">
    <property type="entry name" value="Format_dh_formtn"/>
    <property type="match status" value="1"/>
</dbReference>
<gene>
    <name evidence="5" type="ORF">SAMN04487955_103320</name>
</gene>
<dbReference type="SUPFAM" id="SSF144020">
    <property type="entry name" value="FdhE-like"/>
    <property type="match status" value="1"/>
</dbReference>
<keyword evidence="1" id="KW-0963">Cytoplasm</keyword>
<evidence type="ECO:0000259" key="3">
    <source>
        <dbReference type="Pfam" id="PF24859"/>
    </source>
</evidence>
<evidence type="ECO:0000313" key="5">
    <source>
        <dbReference type="EMBL" id="SFU53151.1"/>
    </source>
</evidence>
<feature type="domain" description="FdhE central" evidence="3">
    <location>
        <begin position="184"/>
        <end position="222"/>
    </location>
</feature>
<dbReference type="Pfam" id="PF24859">
    <property type="entry name" value="FdhE_central"/>
    <property type="match status" value="1"/>
</dbReference>
<dbReference type="InterPro" id="IPR056796">
    <property type="entry name" value="FdhE_C"/>
</dbReference>
<feature type="domain" description="FdhE C-terminal" evidence="4">
    <location>
        <begin position="224"/>
        <end position="304"/>
    </location>
</feature>
<dbReference type="RefSeq" id="WP_245784188.1">
    <property type="nucleotide sequence ID" value="NZ_FPBP01000003.1"/>
</dbReference>
<evidence type="ECO:0000259" key="2">
    <source>
        <dbReference type="Pfam" id="PF04216"/>
    </source>
</evidence>
<proteinExistence type="predicted"/>
<evidence type="ECO:0000259" key="4">
    <source>
        <dbReference type="Pfam" id="PF24860"/>
    </source>
</evidence>
<sequence>MTHVYGSAPLGVMDPPAVLLAEPGLFAQRARRLEQLAERVESLGDFLSFMAQLAQAQHAVLEGHRPDWQPEPDAFTLALEHGMPPLGAQALSQDVDYHSELSALLDALEPHLGEAQRPLVEGLRDMSRRDIASLATEILSQGAGPDAQRGLMPLIAAALQIAWLRLTQCLPAPPPRPASEARAICPCCGSAPVASVIHRDPQRSGVRYLQCGLCGTQWYLERAKCSVCDSTGQLNYLSLEDGSGQPLLPVQAEACGDCHTYLKIVPSELDADAEPLADDLASLALDLLLAEEDRYRRSGVNPLLIVEA</sequence>
<dbReference type="InterPro" id="IPR024064">
    <property type="entry name" value="FdhE-like_sf"/>
</dbReference>
<dbReference type="PANTHER" id="PTHR37689:SF1">
    <property type="entry name" value="PROTEIN FDHE"/>
    <property type="match status" value="1"/>
</dbReference>
<dbReference type="InterPro" id="IPR006452">
    <property type="entry name" value="Formate_DH_accessory"/>
</dbReference>
<dbReference type="STRING" id="463301.SAMN04487955_103320"/>
<dbReference type="PANTHER" id="PTHR37689">
    <property type="entry name" value="PROTEIN FDHE"/>
    <property type="match status" value="1"/>
</dbReference>
<name>A0A1I7GXI6_9GAMM</name>
<dbReference type="NCBIfam" id="TIGR01562">
    <property type="entry name" value="FdhE"/>
    <property type="match status" value="1"/>
</dbReference>
<evidence type="ECO:0000313" key="6">
    <source>
        <dbReference type="Proteomes" id="UP000198693"/>
    </source>
</evidence>
<dbReference type="CDD" id="cd16341">
    <property type="entry name" value="FdhE"/>
    <property type="match status" value="1"/>
</dbReference>
<dbReference type="AlphaFoldDB" id="A0A1I7GXI6"/>
<dbReference type="Gene3D" id="3.90.1670.10">
    <property type="entry name" value="FdhE-like domain"/>
    <property type="match status" value="1"/>
</dbReference>